<evidence type="ECO:0000256" key="6">
    <source>
        <dbReference type="ARBA" id="ARBA00022660"/>
    </source>
</evidence>
<evidence type="ECO:0000256" key="4">
    <source>
        <dbReference type="ARBA" id="ARBA00021095"/>
    </source>
</evidence>
<dbReference type="InterPro" id="IPR050269">
    <property type="entry name" value="ComplexI_Subunit6"/>
</dbReference>
<evidence type="ECO:0000256" key="10">
    <source>
        <dbReference type="ARBA" id="ARBA00022989"/>
    </source>
</evidence>
<keyword evidence="5" id="KW-0813">Transport</keyword>
<keyword evidence="10 16" id="KW-1133">Transmembrane helix</keyword>
<dbReference type="GO" id="GO:0031966">
    <property type="term" value="C:mitochondrial membrane"/>
    <property type="evidence" value="ECO:0007669"/>
    <property type="project" value="UniProtKB-SubCell"/>
</dbReference>
<feature type="transmembrane region" description="Helical" evidence="16">
    <location>
        <begin position="77"/>
        <end position="98"/>
    </location>
</feature>
<dbReference type="PANTHER" id="PTHR11435:SF1">
    <property type="entry name" value="NADH-UBIQUINONE OXIDOREDUCTASE CHAIN 6"/>
    <property type="match status" value="1"/>
</dbReference>
<evidence type="ECO:0000313" key="17">
    <source>
        <dbReference type="EMBL" id="QTG39883.1"/>
    </source>
</evidence>
<evidence type="ECO:0000256" key="9">
    <source>
        <dbReference type="ARBA" id="ARBA00022982"/>
    </source>
</evidence>
<comment type="subcellular location">
    <subcellularLocation>
        <location evidence="1">Mitochondrion membrane</location>
        <topology evidence="1">Multi-pass membrane protein</topology>
    </subcellularLocation>
</comment>
<proteinExistence type="inferred from homology"/>
<dbReference type="AlphaFoldDB" id="A0A8A5RA95"/>
<keyword evidence="9" id="KW-0249">Electron transport</keyword>
<evidence type="ECO:0000256" key="5">
    <source>
        <dbReference type="ARBA" id="ARBA00022448"/>
    </source>
</evidence>
<comment type="similarity">
    <text evidence="2">Belongs to the complex I subunit 6 family.</text>
</comment>
<protein>
    <recommendedName>
        <fullName evidence="4">NADH-ubiquinone oxidoreductase chain 6</fullName>
        <ecNumber evidence="3">7.1.1.2</ecNumber>
    </recommendedName>
    <alternativeName>
        <fullName evidence="14">NADH dehydrogenase subunit 6</fullName>
    </alternativeName>
</protein>
<organism evidence="17">
    <name type="scientific">Nicrophorus nepalensis</name>
    <name type="common">Burying beetle</name>
    <dbReference type="NCBI Taxonomy" id="307049"/>
    <lineage>
        <taxon>Eukaryota</taxon>
        <taxon>Metazoa</taxon>
        <taxon>Ecdysozoa</taxon>
        <taxon>Arthropoda</taxon>
        <taxon>Hexapoda</taxon>
        <taxon>Insecta</taxon>
        <taxon>Pterygota</taxon>
        <taxon>Neoptera</taxon>
        <taxon>Endopterygota</taxon>
        <taxon>Coleoptera</taxon>
        <taxon>Polyphaga</taxon>
        <taxon>Staphyliniformia</taxon>
        <taxon>Silphidae</taxon>
        <taxon>Nicrophorinae</taxon>
        <taxon>Nicrophorus</taxon>
    </lineage>
</organism>
<sequence>MMIIMLSILTSMSFIFMNHPLTMSLILLIHAFTISITTGFLSINFWFSYILFMIMVGGMLVLFLYMTSIASNKKFKFNMNILIMNFIICIFSMIYFYMNKYSLIQKNYYIMETSISKYLSISKFMNFPFNLIMFVMIIYLFITLIAVVKITSLSYGPLRNKI</sequence>
<evidence type="ECO:0000256" key="1">
    <source>
        <dbReference type="ARBA" id="ARBA00004225"/>
    </source>
</evidence>
<evidence type="ECO:0000256" key="13">
    <source>
        <dbReference type="ARBA" id="ARBA00023136"/>
    </source>
</evidence>
<evidence type="ECO:0000256" key="14">
    <source>
        <dbReference type="ARBA" id="ARBA00031019"/>
    </source>
</evidence>
<dbReference type="PANTHER" id="PTHR11435">
    <property type="entry name" value="NADH UBIQUINONE OXIDOREDUCTASE SUBUNIT ND6"/>
    <property type="match status" value="1"/>
</dbReference>
<dbReference type="GO" id="GO:0008137">
    <property type="term" value="F:NADH dehydrogenase (ubiquinone) activity"/>
    <property type="evidence" value="ECO:0007669"/>
    <property type="project" value="UniProtKB-EC"/>
</dbReference>
<reference evidence="17" key="1">
    <citation type="submission" date="2020-12" db="EMBL/GenBank/DDBJ databases">
        <title>Complete mitochondrial genome of Nicrophorus nepalensis (Coleoptera: Silphidae).</title>
        <authorList>
            <person name="Cai Y."/>
        </authorList>
    </citation>
    <scope>NUCLEOTIDE SEQUENCE</scope>
</reference>
<dbReference type="RefSeq" id="YP_010240656.1">
    <property type="nucleotide sequence ID" value="NC_059900.1"/>
</dbReference>
<evidence type="ECO:0000256" key="8">
    <source>
        <dbReference type="ARBA" id="ARBA00022967"/>
    </source>
</evidence>
<geneLocation type="mitochondrion" evidence="17"/>
<evidence type="ECO:0000256" key="12">
    <source>
        <dbReference type="ARBA" id="ARBA00023128"/>
    </source>
</evidence>
<dbReference type="EC" id="7.1.1.2" evidence="3"/>
<feature type="transmembrane region" description="Helical" evidence="16">
    <location>
        <begin position="21"/>
        <end position="40"/>
    </location>
</feature>
<evidence type="ECO:0000256" key="11">
    <source>
        <dbReference type="ARBA" id="ARBA00023027"/>
    </source>
</evidence>
<accession>A0A8A5RA95</accession>
<feature type="transmembrane region" description="Helical" evidence="16">
    <location>
        <begin position="46"/>
        <end position="65"/>
    </location>
</feature>
<evidence type="ECO:0000256" key="15">
    <source>
        <dbReference type="ARBA" id="ARBA00049551"/>
    </source>
</evidence>
<keyword evidence="13 16" id="KW-0472">Membrane</keyword>
<dbReference type="GeneID" id="69239107"/>
<keyword evidence="6" id="KW-0679">Respiratory chain</keyword>
<keyword evidence="12 17" id="KW-0496">Mitochondrion</keyword>
<dbReference type="EMBL" id="MW365941">
    <property type="protein sequence ID" value="QTG39883.1"/>
    <property type="molecule type" value="Genomic_DNA"/>
</dbReference>
<name>A0A8A5RA95_NICNE</name>
<keyword evidence="8" id="KW-1278">Translocase</keyword>
<comment type="catalytic activity">
    <reaction evidence="15">
        <text>a ubiquinone + NADH + 5 H(+)(in) = a ubiquinol + NAD(+) + 4 H(+)(out)</text>
        <dbReference type="Rhea" id="RHEA:29091"/>
        <dbReference type="Rhea" id="RHEA-COMP:9565"/>
        <dbReference type="Rhea" id="RHEA-COMP:9566"/>
        <dbReference type="ChEBI" id="CHEBI:15378"/>
        <dbReference type="ChEBI" id="CHEBI:16389"/>
        <dbReference type="ChEBI" id="CHEBI:17976"/>
        <dbReference type="ChEBI" id="CHEBI:57540"/>
        <dbReference type="ChEBI" id="CHEBI:57945"/>
        <dbReference type="EC" id="7.1.1.2"/>
    </reaction>
</comment>
<evidence type="ECO:0000256" key="2">
    <source>
        <dbReference type="ARBA" id="ARBA00005698"/>
    </source>
</evidence>
<gene>
    <name evidence="17" type="primary">ND6</name>
</gene>
<dbReference type="CTD" id="4541"/>
<feature type="transmembrane region" description="Helical" evidence="16">
    <location>
        <begin position="127"/>
        <end position="151"/>
    </location>
</feature>
<evidence type="ECO:0000256" key="7">
    <source>
        <dbReference type="ARBA" id="ARBA00022692"/>
    </source>
</evidence>
<keyword evidence="7 16" id="KW-0812">Transmembrane</keyword>
<evidence type="ECO:0000256" key="16">
    <source>
        <dbReference type="SAM" id="Phobius"/>
    </source>
</evidence>
<evidence type="ECO:0000256" key="3">
    <source>
        <dbReference type="ARBA" id="ARBA00012944"/>
    </source>
</evidence>
<keyword evidence="11" id="KW-0520">NAD</keyword>